<evidence type="ECO:0000313" key="4">
    <source>
        <dbReference type="EMBL" id="CAB3382838.1"/>
    </source>
</evidence>
<dbReference type="InterPro" id="IPR044215">
    <property type="entry name" value="PIG-H"/>
</dbReference>
<proteinExistence type="inferred from homology"/>
<gene>
    <name evidence="4" type="ORF">CLODIP_2_CD11529</name>
</gene>
<evidence type="ECO:0000256" key="1">
    <source>
        <dbReference type="ARBA" id="ARBA00004687"/>
    </source>
</evidence>
<accession>A0A8S1DJV2</accession>
<comment type="similarity">
    <text evidence="2">Belongs to the PIGH family.</text>
</comment>
<comment type="pathway">
    <text evidence="1">Glycolipid biosynthesis; glycosylphosphatidylinositol-anchor biosynthesis.</text>
</comment>
<keyword evidence="5" id="KW-1185">Reference proteome</keyword>
<dbReference type="EMBL" id="CADEPI010000285">
    <property type="protein sequence ID" value="CAB3382838.1"/>
    <property type="molecule type" value="Genomic_DNA"/>
</dbReference>
<dbReference type="GO" id="GO:0000506">
    <property type="term" value="C:glycosylphosphatidylinositol-N-acetylglucosaminyltransferase (GPI-GnT) complex"/>
    <property type="evidence" value="ECO:0007669"/>
    <property type="project" value="InterPro"/>
</dbReference>
<dbReference type="Proteomes" id="UP000494165">
    <property type="component" value="Unassembled WGS sequence"/>
</dbReference>
<evidence type="ECO:0000256" key="2">
    <source>
        <dbReference type="ARBA" id="ARBA00009610"/>
    </source>
</evidence>
<organism evidence="4 5">
    <name type="scientific">Cloeon dipterum</name>
    <dbReference type="NCBI Taxonomy" id="197152"/>
    <lineage>
        <taxon>Eukaryota</taxon>
        <taxon>Metazoa</taxon>
        <taxon>Ecdysozoa</taxon>
        <taxon>Arthropoda</taxon>
        <taxon>Hexapoda</taxon>
        <taxon>Insecta</taxon>
        <taxon>Pterygota</taxon>
        <taxon>Palaeoptera</taxon>
        <taxon>Ephemeroptera</taxon>
        <taxon>Pisciforma</taxon>
        <taxon>Baetidae</taxon>
        <taxon>Cloeon</taxon>
    </lineage>
</organism>
<dbReference type="PANTHER" id="PTHR15231">
    <property type="entry name" value="PHOSPHATIDYLINOSITOL N-ACETYLGLUCOSAMINYLTRANSFERASE SUBUNIT H"/>
    <property type="match status" value="1"/>
</dbReference>
<feature type="domain" description="Phosphatidylinositol N-acetylglucosaminyltransferase subunit H conserved" evidence="3">
    <location>
        <begin position="57"/>
        <end position="121"/>
    </location>
</feature>
<sequence>MLELTIVEKRCENGEKCEEFISKIHNDRRHLLCAFSSLSFIALTSGKLLFRVSSETVTFVPSTGIQHTIEYKCGMKTHNFIPANEYTGVIINEDIGWDHAFYLAVVLKNPKNKQKLVPLFKNTSPRLAFLQKVHNKILDLVNKLK</sequence>
<protein>
    <recommendedName>
        <fullName evidence="3">Phosphatidylinositol N-acetylglucosaminyltransferase subunit H conserved domain-containing protein</fullName>
    </recommendedName>
</protein>
<comment type="caution">
    <text evidence="4">The sequence shown here is derived from an EMBL/GenBank/DDBJ whole genome shotgun (WGS) entry which is preliminary data.</text>
</comment>
<dbReference type="PANTHER" id="PTHR15231:SF1">
    <property type="entry name" value="PHOSPHATIDYLINOSITOL N-ACETYLGLUCOSAMINYLTRANSFERASE SUBUNIT H"/>
    <property type="match status" value="1"/>
</dbReference>
<evidence type="ECO:0000313" key="5">
    <source>
        <dbReference type="Proteomes" id="UP000494165"/>
    </source>
</evidence>
<dbReference type="InterPro" id="IPR019328">
    <property type="entry name" value="PIGH-H_dom"/>
</dbReference>
<name>A0A8S1DJV2_9INSE</name>
<dbReference type="Pfam" id="PF10181">
    <property type="entry name" value="PIG-H"/>
    <property type="match status" value="1"/>
</dbReference>
<dbReference type="AlphaFoldDB" id="A0A8S1DJV2"/>
<dbReference type="OrthoDB" id="6256716at2759"/>
<dbReference type="GO" id="GO:0006506">
    <property type="term" value="P:GPI anchor biosynthetic process"/>
    <property type="evidence" value="ECO:0007669"/>
    <property type="project" value="InterPro"/>
</dbReference>
<evidence type="ECO:0000259" key="3">
    <source>
        <dbReference type="Pfam" id="PF10181"/>
    </source>
</evidence>
<reference evidence="4 5" key="1">
    <citation type="submission" date="2020-04" db="EMBL/GenBank/DDBJ databases">
        <authorList>
            <person name="Alioto T."/>
            <person name="Alioto T."/>
            <person name="Gomez Garrido J."/>
        </authorList>
    </citation>
    <scope>NUCLEOTIDE SEQUENCE [LARGE SCALE GENOMIC DNA]</scope>
</reference>